<evidence type="ECO:0000256" key="1">
    <source>
        <dbReference type="ARBA" id="ARBA00022642"/>
    </source>
</evidence>
<dbReference type="GO" id="GO:0030170">
    <property type="term" value="F:pyridoxal phosphate binding"/>
    <property type="evidence" value="ECO:0007669"/>
    <property type="project" value="InterPro"/>
</dbReference>
<comment type="subunit">
    <text evidence="4">Homodimer.</text>
</comment>
<dbReference type="UniPathway" id="UPA00253">
    <property type="reaction ID" value="UER00329"/>
</dbReference>
<dbReference type="PANTHER" id="PTHR14084:SF0">
    <property type="entry name" value="KYNURENINASE"/>
    <property type="match status" value="1"/>
</dbReference>
<keyword evidence="1 4" id="KW-0662">Pyridine nucleotide biosynthesis</keyword>
<protein>
    <recommendedName>
        <fullName evidence="4">Kynureninase</fullName>
        <ecNumber evidence="4">3.7.1.3</ecNumber>
    </recommendedName>
</protein>
<dbReference type="RefSeq" id="WP_107573697.1">
    <property type="nucleotide sequence ID" value="NZ_PZPL01000001.1"/>
</dbReference>
<dbReference type="InterPro" id="IPR015421">
    <property type="entry name" value="PyrdxlP-dep_Trfase_major"/>
</dbReference>
<comment type="cofactor">
    <cofactor evidence="4">
        <name>pyridoxal 5'-phosphate</name>
        <dbReference type="ChEBI" id="CHEBI:597326"/>
    </cofactor>
</comment>
<dbReference type="Pfam" id="PF00266">
    <property type="entry name" value="Aminotran_5"/>
    <property type="match status" value="1"/>
</dbReference>
<evidence type="ECO:0000256" key="4">
    <source>
        <dbReference type="PIRNR" id="PIRNR038800"/>
    </source>
</evidence>
<comment type="catalytic activity">
    <reaction evidence="4">
        <text>L-kynurenine + H2O = anthranilate + L-alanine + H(+)</text>
        <dbReference type="Rhea" id="RHEA:16813"/>
        <dbReference type="ChEBI" id="CHEBI:15377"/>
        <dbReference type="ChEBI" id="CHEBI:15378"/>
        <dbReference type="ChEBI" id="CHEBI:16567"/>
        <dbReference type="ChEBI" id="CHEBI:57959"/>
        <dbReference type="ChEBI" id="CHEBI:57972"/>
        <dbReference type="EC" id="3.7.1.3"/>
    </reaction>
</comment>
<dbReference type="InterPro" id="IPR010111">
    <property type="entry name" value="Kynureninase"/>
</dbReference>
<name>A0A2T4UQW4_9MICO</name>
<dbReference type="EC" id="3.7.1.3" evidence="4"/>
<accession>A0A2T4UQW4</accession>
<comment type="caution">
    <text evidence="6">The sequence shown here is derived from an EMBL/GenBank/DDBJ whole genome shotgun (WGS) entry which is preliminary data.</text>
</comment>
<organism evidence="6 7">
    <name type="scientific">Rathayibacter caricis DSM 15933</name>
    <dbReference type="NCBI Taxonomy" id="1328867"/>
    <lineage>
        <taxon>Bacteria</taxon>
        <taxon>Bacillati</taxon>
        <taxon>Actinomycetota</taxon>
        <taxon>Actinomycetes</taxon>
        <taxon>Micrococcales</taxon>
        <taxon>Microbacteriaceae</taxon>
        <taxon>Rathayibacter</taxon>
    </lineage>
</organism>
<keyword evidence="3 4" id="KW-0663">Pyridoxal phosphate</keyword>
<comment type="pathway">
    <text evidence="4">Amino-acid degradation; L-kynurenine degradation; L-alanine and anthranilate from L-kynurenine: step 1/1.</text>
</comment>
<keyword evidence="2 4" id="KW-0378">Hydrolase</keyword>
<comment type="function">
    <text evidence="4">Catalyzes the cleavage of L-kynurenine (L-Kyn) and L-3-hydroxykynurenine (L-3OHKyn) into anthranilic acid (AA) and 3-hydroxyanthranilic acid (3-OHAA), respectively.</text>
</comment>
<reference evidence="6 7" key="1">
    <citation type="submission" date="2018-03" db="EMBL/GenBank/DDBJ databases">
        <title>Bacteriophage NCPPB3778 and a type I-E CRISPR drive the evolution of the US Biological Select Agent, Rathayibacter toxicus.</title>
        <authorList>
            <person name="Davis E.W.II."/>
            <person name="Tabima J.F."/>
            <person name="Weisberg A.J."/>
            <person name="Dantas Lopes L."/>
            <person name="Wiseman M.S."/>
            <person name="Wiseman M.S."/>
            <person name="Pupko T."/>
            <person name="Belcher M.S."/>
            <person name="Sechler A.J."/>
            <person name="Tancos M.A."/>
            <person name="Schroeder B.K."/>
            <person name="Murray T.D."/>
            <person name="Luster D.G."/>
            <person name="Schneider W.L."/>
            <person name="Rogers E."/>
            <person name="Andreote F.D."/>
            <person name="Grunwald N.J."/>
            <person name="Putnam M.L."/>
            <person name="Chang J.H."/>
        </authorList>
    </citation>
    <scope>NUCLEOTIDE SEQUENCE [LARGE SCALE GENOMIC DNA]</scope>
    <source>
        <strain evidence="6 7">DSM 15933</strain>
    </source>
</reference>
<comment type="catalytic activity">
    <reaction evidence="4">
        <text>3-hydroxy-L-kynurenine + H2O = 3-hydroxyanthranilate + L-alanine + H(+)</text>
        <dbReference type="Rhea" id="RHEA:25143"/>
        <dbReference type="ChEBI" id="CHEBI:15377"/>
        <dbReference type="ChEBI" id="CHEBI:15378"/>
        <dbReference type="ChEBI" id="CHEBI:36559"/>
        <dbReference type="ChEBI" id="CHEBI:57972"/>
        <dbReference type="ChEBI" id="CHEBI:58125"/>
        <dbReference type="EC" id="3.7.1.3"/>
    </reaction>
</comment>
<dbReference type="Gene3D" id="3.40.640.10">
    <property type="entry name" value="Type I PLP-dependent aspartate aminotransferase-like (Major domain)"/>
    <property type="match status" value="1"/>
</dbReference>
<evidence type="ECO:0000256" key="2">
    <source>
        <dbReference type="ARBA" id="ARBA00022801"/>
    </source>
</evidence>
<dbReference type="InterPro" id="IPR000192">
    <property type="entry name" value="Aminotrans_V_dom"/>
</dbReference>
<sequence length="398" mass="42767">MHPLDARDPLAQYPELFVRTPEVRSYLDGNSLGRPLRASIERLQRFAEEEWGGRLIRGWSESWLEMPLAVGDALGAAALGAAAGQTVVADSTTVLLYKLARAALAHQLPLGRDEVVVDTDNFPTDRYVLEGIAAETGATLRWVSADPQAGVRPEDLEPVLGDRTALVLLSHVAYRSGFLADAAAITAQAHDAGALVLWDASHSVGSVPMELDAWGADLAVGCSYKYLNGGPGAPAWAYVAERHQESLTQPIQGWMGVADMFEMGPGYRPAEGMRRFLSGTPPITGMLAMQDMIALIAEVGMPAIRAKSEAMTAYALELVDEWLVPLGVRVATPRDPAARGSHVTIDHESFAELVPRLQASGVIPDFRNPDGIRIGLSPLSTTFAELELGLTAVRDSLR</sequence>
<feature type="domain" description="Aminotransferase class V" evidence="5">
    <location>
        <begin position="79"/>
        <end position="347"/>
    </location>
</feature>
<dbReference type="UniPathway" id="UPA00334">
    <property type="reaction ID" value="UER00455"/>
</dbReference>
<dbReference type="GO" id="GO:0097053">
    <property type="term" value="P:L-kynurenine catabolic process"/>
    <property type="evidence" value="ECO:0007669"/>
    <property type="project" value="UniProtKB-UniPathway"/>
</dbReference>
<dbReference type="InterPro" id="IPR015422">
    <property type="entry name" value="PyrdxlP-dep_Trfase_small"/>
</dbReference>
<dbReference type="EMBL" id="PZPL01000001">
    <property type="protein sequence ID" value="PTL71885.1"/>
    <property type="molecule type" value="Genomic_DNA"/>
</dbReference>
<dbReference type="PANTHER" id="PTHR14084">
    <property type="entry name" value="KYNURENINASE"/>
    <property type="match status" value="1"/>
</dbReference>
<dbReference type="GO" id="GO:0009435">
    <property type="term" value="P:NAD+ biosynthetic process"/>
    <property type="evidence" value="ECO:0007669"/>
    <property type="project" value="UniProtKB-UniPathway"/>
</dbReference>
<dbReference type="GO" id="GO:0043420">
    <property type="term" value="P:anthranilate metabolic process"/>
    <property type="evidence" value="ECO:0007669"/>
    <property type="project" value="TreeGrafter"/>
</dbReference>
<dbReference type="Proteomes" id="UP000241085">
    <property type="component" value="Unassembled WGS sequence"/>
</dbReference>
<dbReference type="PIRSF" id="PIRSF038800">
    <property type="entry name" value="KYNU"/>
    <property type="match status" value="1"/>
</dbReference>
<evidence type="ECO:0000313" key="6">
    <source>
        <dbReference type="EMBL" id="PTL71885.1"/>
    </source>
</evidence>
<comment type="pathway">
    <text evidence="4">Cofactor biosynthesis; NAD(+) biosynthesis; quinolinate from L-kynurenine: step 2/3.</text>
</comment>
<dbReference type="Gene3D" id="3.90.1150.10">
    <property type="entry name" value="Aspartate Aminotransferase, domain 1"/>
    <property type="match status" value="1"/>
</dbReference>
<gene>
    <name evidence="6" type="ORF">C1I63_02880</name>
</gene>
<comment type="similarity">
    <text evidence="4">Belongs to the kynureninase family.</text>
</comment>
<evidence type="ECO:0000313" key="7">
    <source>
        <dbReference type="Proteomes" id="UP000241085"/>
    </source>
</evidence>
<dbReference type="GO" id="GO:0019441">
    <property type="term" value="P:L-tryptophan catabolic process to kynurenine"/>
    <property type="evidence" value="ECO:0007669"/>
    <property type="project" value="TreeGrafter"/>
</dbReference>
<dbReference type="GO" id="GO:0005737">
    <property type="term" value="C:cytoplasm"/>
    <property type="evidence" value="ECO:0007669"/>
    <property type="project" value="InterPro"/>
</dbReference>
<dbReference type="GO" id="GO:0030429">
    <property type="term" value="F:kynureninase activity"/>
    <property type="evidence" value="ECO:0007669"/>
    <property type="project" value="UniProtKB-EC"/>
</dbReference>
<evidence type="ECO:0000259" key="5">
    <source>
        <dbReference type="Pfam" id="PF00266"/>
    </source>
</evidence>
<dbReference type="AlphaFoldDB" id="A0A2T4UQW4"/>
<keyword evidence="7" id="KW-1185">Reference proteome</keyword>
<dbReference type="InterPro" id="IPR015424">
    <property type="entry name" value="PyrdxlP-dep_Trfase"/>
</dbReference>
<evidence type="ECO:0000256" key="3">
    <source>
        <dbReference type="ARBA" id="ARBA00022898"/>
    </source>
</evidence>
<proteinExistence type="inferred from homology"/>
<dbReference type="SUPFAM" id="SSF53383">
    <property type="entry name" value="PLP-dependent transferases"/>
    <property type="match status" value="1"/>
</dbReference>